<sequence>MQYTLYLTVQLQLAELGWHLDFLMTPKMTDDDVIGCASNTSGYAVKFSANNKGHFPPTLYTDTEVTLTSYSSQNGIYSCTIQRPVSASANGRVDANTAWTLLFAAGSTTFTQTGEPTISYHGGNRFWSTVPVKVTDTSNA</sequence>
<dbReference type="OrthoDB" id="2419613at2759"/>
<feature type="non-terminal residue" evidence="2">
    <location>
        <position position="140"/>
    </location>
</feature>
<evidence type="ECO:0000259" key="1">
    <source>
        <dbReference type="Pfam" id="PF03351"/>
    </source>
</evidence>
<evidence type="ECO:0000313" key="2">
    <source>
        <dbReference type="EMBL" id="CAG5115921.1"/>
    </source>
</evidence>
<dbReference type="InterPro" id="IPR005018">
    <property type="entry name" value="DOMON_domain"/>
</dbReference>
<reference evidence="2" key="1">
    <citation type="submission" date="2021-04" db="EMBL/GenBank/DDBJ databases">
        <authorList>
            <consortium name="Molecular Ecology Group"/>
        </authorList>
    </citation>
    <scope>NUCLEOTIDE SEQUENCE</scope>
</reference>
<gene>
    <name evidence="2" type="ORF">CUNI_LOCUS1479</name>
</gene>
<accession>A0A8S3YKF5</accession>
<keyword evidence="3" id="KW-1185">Reference proteome</keyword>
<proteinExistence type="predicted"/>
<name>A0A8S3YKF5_9EUPU</name>
<organism evidence="2 3">
    <name type="scientific">Candidula unifasciata</name>
    <dbReference type="NCBI Taxonomy" id="100452"/>
    <lineage>
        <taxon>Eukaryota</taxon>
        <taxon>Metazoa</taxon>
        <taxon>Spiralia</taxon>
        <taxon>Lophotrochozoa</taxon>
        <taxon>Mollusca</taxon>
        <taxon>Gastropoda</taxon>
        <taxon>Heterobranchia</taxon>
        <taxon>Euthyneura</taxon>
        <taxon>Panpulmonata</taxon>
        <taxon>Eupulmonata</taxon>
        <taxon>Stylommatophora</taxon>
        <taxon>Helicina</taxon>
        <taxon>Helicoidea</taxon>
        <taxon>Geomitridae</taxon>
        <taxon>Candidula</taxon>
    </lineage>
</organism>
<feature type="domain" description="DOMON" evidence="1">
    <location>
        <begin position="25"/>
        <end position="106"/>
    </location>
</feature>
<protein>
    <recommendedName>
        <fullName evidence="1">DOMON domain-containing protein</fullName>
    </recommendedName>
</protein>
<dbReference type="Pfam" id="PF03351">
    <property type="entry name" value="DOMON"/>
    <property type="match status" value="1"/>
</dbReference>
<dbReference type="AlphaFoldDB" id="A0A8S3YKF5"/>
<evidence type="ECO:0000313" key="3">
    <source>
        <dbReference type="Proteomes" id="UP000678393"/>
    </source>
</evidence>
<dbReference type="EMBL" id="CAJHNH020000183">
    <property type="protein sequence ID" value="CAG5115921.1"/>
    <property type="molecule type" value="Genomic_DNA"/>
</dbReference>
<comment type="caution">
    <text evidence="2">The sequence shown here is derived from an EMBL/GenBank/DDBJ whole genome shotgun (WGS) entry which is preliminary data.</text>
</comment>
<dbReference type="Proteomes" id="UP000678393">
    <property type="component" value="Unassembled WGS sequence"/>
</dbReference>